<dbReference type="SMART" id="SM01006">
    <property type="entry name" value="AlcB"/>
    <property type="match status" value="1"/>
</dbReference>
<proteinExistence type="inferred from homology"/>
<evidence type="ECO:0000259" key="3">
    <source>
        <dbReference type="SMART" id="SM01006"/>
    </source>
</evidence>
<name>A0A9W8QXS1_9HYPO</name>
<evidence type="ECO:0000256" key="1">
    <source>
        <dbReference type="ARBA" id="ARBA00009893"/>
    </source>
</evidence>
<dbReference type="OrthoDB" id="4250781at2759"/>
<dbReference type="PANTHER" id="PTHR31438:SF7">
    <property type="entry name" value="ACYLTRANSFERASE MBTK_IUCB-LIKE CONSERVED DOMAIN-CONTAINING PROTEIN"/>
    <property type="match status" value="1"/>
</dbReference>
<protein>
    <recommendedName>
        <fullName evidence="3">Acyltransferase MbtK/IucB-like conserved domain-containing protein</fullName>
    </recommendedName>
</protein>
<evidence type="ECO:0000313" key="5">
    <source>
        <dbReference type="Proteomes" id="UP001152087"/>
    </source>
</evidence>
<dbReference type="SUPFAM" id="SSF55729">
    <property type="entry name" value="Acyl-CoA N-acyltransferases (Nat)"/>
    <property type="match status" value="1"/>
</dbReference>
<feature type="domain" description="Acyltransferase MbtK/IucB-like conserved" evidence="3">
    <location>
        <begin position="257"/>
        <end position="306"/>
    </location>
</feature>
<gene>
    <name evidence="4" type="ORF">NW755_010626</name>
</gene>
<dbReference type="AlphaFoldDB" id="A0A9W8QXS1"/>
<dbReference type="InterPro" id="IPR016181">
    <property type="entry name" value="Acyl_CoA_acyltransferase"/>
</dbReference>
<dbReference type="GO" id="GO:0019290">
    <property type="term" value="P:siderophore biosynthetic process"/>
    <property type="evidence" value="ECO:0007669"/>
    <property type="project" value="InterPro"/>
</dbReference>
<dbReference type="PANTHER" id="PTHR31438">
    <property type="entry name" value="LYSINE N-ACYLTRANSFERASE C17G9.06C-RELATED"/>
    <property type="match status" value="1"/>
</dbReference>
<dbReference type="EMBL" id="JAOQAV010000037">
    <property type="protein sequence ID" value="KAJ4181939.1"/>
    <property type="molecule type" value="Genomic_DNA"/>
</dbReference>
<reference evidence="4" key="1">
    <citation type="submission" date="2022-09" db="EMBL/GenBank/DDBJ databases">
        <title>Fusarium specimens isolated from Avocado Roots.</title>
        <authorList>
            <person name="Stajich J."/>
            <person name="Roper C."/>
            <person name="Heimlech-Rivalta G."/>
        </authorList>
    </citation>
    <scope>NUCLEOTIDE SEQUENCE</scope>
    <source>
        <strain evidence="4">A02</strain>
    </source>
</reference>
<accession>A0A9W8QXS1</accession>
<evidence type="ECO:0000256" key="2">
    <source>
        <dbReference type="SAM" id="MobiDB-lite"/>
    </source>
</evidence>
<comment type="caution">
    <text evidence="4">The sequence shown here is derived from an EMBL/GenBank/DDBJ whole genome shotgun (WGS) entry which is preliminary data.</text>
</comment>
<dbReference type="Pfam" id="PF13523">
    <property type="entry name" value="Acetyltransf_8"/>
    <property type="match status" value="1"/>
</dbReference>
<evidence type="ECO:0000313" key="4">
    <source>
        <dbReference type="EMBL" id="KAJ4181939.1"/>
    </source>
</evidence>
<dbReference type="Gene3D" id="3.40.630.30">
    <property type="match status" value="1"/>
</dbReference>
<keyword evidence="5" id="KW-1185">Reference proteome</keyword>
<dbReference type="InterPro" id="IPR019432">
    <property type="entry name" value="Acyltransferase_MbtK/IucB-like"/>
</dbReference>
<organism evidence="4 5">
    <name type="scientific">Fusarium falciforme</name>
    <dbReference type="NCBI Taxonomy" id="195108"/>
    <lineage>
        <taxon>Eukaryota</taxon>
        <taxon>Fungi</taxon>
        <taxon>Dikarya</taxon>
        <taxon>Ascomycota</taxon>
        <taxon>Pezizomycotina</taxon>
        <taxon>Sordariomycetes</taxon>
        <taxon>Hypocreomycetidae</taxon>
        <taxon>Hypocreales</taxon>
        <taxon>Nectriaceae</taxon>
        <taxon>Fusarium</taxon>
        <taxon>Fusarium solani species complex</taxon>
    </lineage>
</organism>
<sequence>MLAPDPQANQQKFKMAASDPFQQQSPIKIRLPHPYLTTYFLERTDAEKQSFRLRKADSPEEDGTPFPQALHAEGLVFARVPPAESDKIPESDNRAWARARRSPVWSLTWEDGHEAATLAQAWMFFYTFFTHTFDVEQFRLRLGGSGAEDLAKALVQSMVAIDIPEPPSVPVPAPRQEVEVLVLRSAFWQGCASPLGQQPIWLPTWNSGKVVPHVEYVMTPTSESTLLRHPRRVPKPAPGSLIYSRYIPSLDEHFNLMALDYLNPEHLALFNKWQNDPRVAAGWMETGTLEQHRAYLRAIHEDPHQFAVLGFFNDTPFAYFELYWAKEDKMGQHYACLDFDRGRHSLVGDATFRGQHRVMAWWPSVMHYEFLDDHRTENVVGEPRLSGEKVLMYEMIFGLHQDKWMDLPHKRSNLVKCSRERFFQLCPFNQSKPRVAGTTFGFEPKL</sequence>
<comment type="similarity">
    <text evidence="1">Belongs to the lysine N-acyltransferase MbtK family.</text>
</comment>
<dbReference type="GO" id="GO:0016410">
    <property type="term" value="F:N-acyltransferase activity"/>
    <property type="evidence" value="ECO:0007669"/>
    <property type="project" value="TreeGrafter"/>
</dbReference>
<dbReference type="Proteomes" id="UP001152087">
    <property type="component" value="Unassembled WGS sequence"/>
</dbReference>
<feature type="region of interest" description="Disordered" evidence="2">
    <location>
        <begin position="1"/>
        <end position="21"/>
    </location>
</feature>